<name>A0A6L3VJR7_9ACTN</name>
<dbReference type="OrthoDB" id="5476461at2"/>
<evidence type="ECO:0000259" key="4">
    <source>
        <dbReference type="Pfam" id="PF13191"/>
    </source>
</evidence>
<protein>
    <submittedName>
        <fullName evidence="5">AAA family ATPase</fullName>
    </submittedName>
</protein>
<feature type="region of interest" description="Disordered" evidence="3">
    <location>
        <begin position="807"/>
        <end position="917"/>
    </location>
</feature>
<dbReference type="PANTHER" id="PTHR16305">
    <property type="entry name" value="TESTICULAR SOLUBLE ADENYLYL CYCLASE"/>
    <property type="match status" value="1"/>
</dbReference>
<evidence type="ECO:0000256" key="1">
    <source>
        <dbReference type="ARBA" id="ARBA00022741"/>
    </source>
</evidence>
<sequence>MGPVSPVFAGRAAELAALRAAHDRARAGEAAAVLVAAEAGGGKSRLVEEFSRDVRAVTGGCLDLGAASLPYAPFTAILRRLGRDAVTALMPAAALPELARLMPALSGAAPPPDDGTGQMRLFEHVLTLAERLGAGEPVVLVVEDAHWADASTRDLLSFLLRNPPRPGVLLVVTFRPEEPATRAPFAELARLPHVTRLDLPPLTAAEVADQMRGILGAADHAAVRDVHARCGGNPLFVETLVAHPGEALPGTLRDLLLARVDRLPEPTRAALRAASAAGDRVGHALLAAVTGRTDAELSEALRPAVEHGLLTTGGDGYAFRHALIRDAVHDALLPGERTGLHRRYAETIERAPGLSDAPSGALAVHWEGCGDPAKALAAAWHAAGERREATAYAEQLTLLERVLALWDDVPDAAELTGRTRLRVLEDAAEAASAAGDPRRGLPLVRQALDGTDPARSPVEAARLLALRGMLRGFQGHDGELDDLREAARLAAASPPDRVKRLAHLASRLLVHGAMDEGERLGREALDLAAALAPAPRTGGLEFIVAAASARDGDGDTGPLERLLSRGLGAGERVRVLNTLAHARLNTGRAAEALALTGEGLAVAEDAGLAHSAGLAPAVNQVEALYRLGRWDEAAELLARRLDRHHGPAVRLQMMIWRIALLAARGTGPEPDPEALAVPLGAGPPQTVLPLAQMIVEWRLAEEDRPAARATADAVLRHPRLAVQPCYLWPLLEAIARAGGTDPAEIAALAARTPAATPVAAAHKAAVTALTGGPAGWDAVIRTWERLDLPYPLAQALFDAACADLATGRPPRSGSTAPPGSPRASAPRRWPGGSPNAPAAPGCPARRAGRSPPASRRWCGCWRAGAPTGRSPRNSSSPPRPPACTCRTSSPSSASRPGARPRPPPATAAWPKTGRRRA</sequence>
<dbReference type="EMBL" id="WBMR01000127">
    <property type="protein sequence ID" value="KAB2371276.1"/>
    <property type="molecule type" value="Genomic_DNA"/>
</dbReference>
<evidence type="ECO:0000256" key="3">
    <source>
        <dbReference type="SAM" id="MobiDB-lite"/>
    </source>
</evidence>
<dbReference type="GO" id="GO:0005737">
    <property type="term" value="C:cytoplasm"/>
    <property type="evidence" value="ECO:0007669"/>
    <property type="project" value="TreeGrafter"/>
</dbReference>
<keyword evidence="6" id="KW-1185">Reference proteome</keyword>
<dbReference type="InterPro" id="IPR027417">
    <property type="entry name" value="P-loop_NTPase"/>
</dbReference>
<comment type="caution">
    <text evidence="5">The sequence shown here is derived from an EMBL/GenBank/DDBJ whole genome shotgun (WGS) entry which is preliminary data.</text>
</comment>
<evidence type="ECO:0000313" key="5">
    <source>
        <dbReference type="EMBL" id="KAB2371276.1"/>
    </source>
</evidence>
<feature type="domain" description="Orc1-like AAA ATPase" evidence="4">
    <location>
        <begin position="8"/>
        <end position="171"/>
    </location>
</feature>
<keyword evidence="2" id="KW-0067">ATP-binding</keyword>
<dbReference type="Proteomes" id="UP000483004">
    <property type="component" value="Unassembled WGS sequence"/>
</dbReference>
<dbReference type="Pfam" id="PF13191">
    <property type="entry name" value="AAA_16"/>
    <property type="match status" value="1"/>
</dbReference>
<evidence type="ECO:0000313" key="6">
    <source>
        <dbReference type="Proteomes" id="UP000483004"/>
    </source>
</evidence>
<reference evidence="5 6" key="1">
    <citation type="submission" date="2019-09" db="EMBL/GenBank/DDBJ databases">
        <title>Actinomadura physcomitrii sp. nov., a novel actinomycete isolated from moss [Physcomitrium sphaericum (Ludw) Fuernr].</title>
        <authorList>
            <person name="Liu C."/>
            <person name="Zhuang X."/>
        </authorList>
    </citation>
    <scope>NUCLEOTIDE SEQUENCE [LARGE SCALE GENOMIC DNA]</scope>
    <source>
        <strain evidence="5 6">CYP1-1B</strain>
    </source>
</reference>
<dbReference type="SUPFAM" id="SSF52540">
    <property type="entry name" value="P-loop containing nucleoside triphosphate hydrolases"/>
    <property type="match status" value="1"/>
</dbReference>
<organism evidence="5 6">
    <name type="scientific">Actinomadura montaniterrae</name>
    <dbReference type="NCBI Taxonomy" id="1803903"/>
    <lineage>
        <taxon>Bacteria</taxon>
        <taxon>Bacillati</taxon>
        <taxon>Actinomycetota</taxon>
        <taxon>Actinomycetes</taxon>
        <taxon>Streptosporangiales</taxon>
        <taxon>Thermomonosporaceae</taxon>
        <taxon>Actinomadura</taxon>
    </lineage>
</organism>
<keyword evidence="1" id="KW-0547">Nucleotide-binding</keyword>
<evidence type="ECO:0000256" key="2">
    <source>
        <dbReference type="ARBA" id="ARBA00022840"/>
    </source>
</evidence>
<dbReference type="InterPro" id="IPR041664">
    <property type="entry name" value="AAA_16"/>
</dbReference>
<dbReference type="AlphaFoldDB" id="A0A6L3VJR7"/>
<dbReference type="PANTHER" id="PTHR16305:SF35">
    <property type="entry name" value="TRANSCRIPTIONAL ACTIVATOR DOMAIN"/>
    <property type="match status" value="1"/>
</dbReference>
<proteinExistence type="predicted"/>
<accession>A0A6L3VJR7</accession>
<feature type="compositionally biased region" description="Low complexity" evidence="3">
    <location>
        <begin position="869"/>
        <end position="897"/>
    </location>
</feature>
<dbReference type="GO" id="GO:0004016">
    <property type="term" value="F:adenylate cyclase activity"/>
    <property type="evidence" value="ECO:0007669"/>
    <property type="project" value="TreeGrafter"/>
</dbReference>
<feature type="compositionally biased region" description="Low complexity" evidence="3">
    <location>
        <begin position="807"/>
        <end position="856"/>
    </location>
</feature>
<dbReference type="GO" id="GO:0005524">
    <property type="term" value="F:ATP binding"/>
    <property type="evidence" value="ECO:0007669"/>
    <property type="project" value="UniProtKB-KW"/>
</dbReference>
<gene>
    <name evidence="5" type="ORF">F9B16_32525</name>
</gene>